<keyword evidence="3" id="KW-0645">Protease</keyword>
<name>A0A2V3ZHQ0_9GAMM</name>
<dbReference type="Gene3D" id="3.90.230.10">
    <property type="entry name" value="Creatinase/methionine aminopeptidase superfamily"/>
    <property type="match status" value="1"/>
</dbReference>
<comment type="caution">
    <text evidence="3">The sequence shown here is derived from an EMBL/GenBank/DDBJ whole genome shotgun (WGS) entry which is preliminary data.</text>
</comment>
<dbReference type="InterPro" id="IPR000994">
    <property type="entry name" value="Pept_M24"/>
</dbReference>
<reference evidence="3 4" key="2">
    <citation type="submission" date="2018-06" db="EMBL/GenBank/DDBJ databases">
        <title>Marinobactersediminissp. nov, a moderately halophilic bacterium isolated from marine solar saltern.</title>
        <authorList>
            <person name="Zhang Y."/>
        </authorList>
    </citation>
    <scope>NUCLEOTIDE SEQUENCE [LARGE SCALE GENOMIC DNA]</scope>
    <source>
        <strain evidence="3 4">F01</strain>
    </source>
</reference>
<accession>A0A2V3ZHQ0</accession>
<dbReference type="InterPro" id="IPR050659">
    <property type="entry name" value="Peptidase_M24B"/>
</dbReference>
<feature type="domain" description="Creatinase N-terminal" evidence="2">
    <location>
        <begin position="29"/>
        <end position="163"/>
    </location>
</feature>
<dbReference type="SUPFAM" id="SSF55920">
    <property type="entry name" value="Creatinase/aminopeptidase"/>
    <property type="match status" value="1"/>
</dbReference>
<dbReference type="AlphaFoldDB" id="A0A2V3ZHQ0"/>
<evidence type="ECO:0000313" key="4">
    <source>
        <dbReference type="Proteomes" id="UP000253987"/>
    </source>
</evidence>
<dbReference type="CDD" id="cd01066">
    <property type="entry name" value="APP_MetAP"/>
    <property type="match status" value="1"/>
</dbReference>
<sequence length="392" mass="42477">MDFNAYQKTLARELRGRECPFSAAEYEQRLQRLRSRMADEGVGALLLTDPSDLFYLTGYSTFEVSVHVALVVTPGSLMLQVPSIETGPAMITTRVDEVIGYRWEGIGDVLDPLAEVLSGHGSTVGIDYWHGSLRQGVVEGLKQRLPDTRFVDASGMLKNIRIVKSPAEIDFLRQSARITGQGIEAAASAIQPGMTDNDIAAVGAEALLAGGSEFMSMQPIVTVGQRSSVIHTNHKRCKVAEGDPVFLEFGAVWQRYTAPMMRTVVAGQPSAKMRSVFDGCRRVVDALQRAMVPGRTFDSAARVAEQALAPLADEVFFSGVFGYTVGAQFPPSWVEGSGFIARGETAVFQQGMVFHLPICLRIPGQWGIGCSDTVLVGEDGADALTSNPWRLD</sequence>
<reference evidence="4" key="1">
    <citation type="submission" date="2018-05" db="EMBL/GenBank/DDBJ databases">
        <authorList>
            <person name="Lu D."/>
        </authorList>
    </citation>
    <scope>NUCLEOTIDE SEQUENCE [LARGE SCALE GENOMIC DNA]</scope>
    <source>
        <strain evidence="4">F01</strain>
    </source>
</reference>
<evidence type="ECO:0000259" key="2">
    <source>
        <dbReference type="Pfam" id="PF01321"/>
    </source>
</evidence>
<keyword evidence="3" id="KW-0031">Aminopeptidase</keyword>
<dbReference type="PANTHER" id="PTHR46112">
    <property type="entry name" value="AMINOPEPTIDASE"/>
    <property type="match status" value="1"/>
</dbReference>
<organism evidence="3 4">
    <name type="scientific">Marinobacter vulgaris</name>
    <dbReference type="NCBI Taxonomy" id="1928331"/>
    <lineage>
        <taxon>Bacteria</taxon>
        <taxon>Pseudomonadati</taxon>
        <taxon>Pseudomonadota</taxon>
        <taxon>Gammaproteobacteria</taxon>
        <taxon>Pseudomonadales</taxon>
        <taxon>Marinobacteraceae</taxon>
        <taxon>Marinobacter</taxon>
    </lineage>
</organism>
<evidence type="ECO:0000313" key="3">
    <source>
        <dbReference type="EMBL" id="PXX89677.1"/>
    </source>
</evidence>
<dbReference type="InterPro" id="IPR036005">
    <property type="entry name" value="Creatinase/aminopeptidase-like"/>
</dbReference>
<dbReference type="SUPFAM" id="SSF53092">
    <property type="entry name" value="Creatinase/prolidase N-terminal domain"/>
    <property type="match status" value="1"/>
</dbReference>
<dbReference type="Pfam" id="PF01321">
    <property type="entry name" value="Creatinase_N"/>
    <property type="match status" value="1"/>
</dbReference>
<dbReference type="Gene3D" id="3.40.350.10">
    <property type="entry name" value="Creatinase/prolidase N-terminal domain"/>
    <property type="match status" value="1"/>
</dbReference>
<dbReference type="PANTHER" id="PTHR46112:SF2">
    <property type="entry name" value="XAA-PRO AMINOPEPTIDASE P-RELATED"/>
    <property type="match status" value="1"/>
</dbReference>
<gene>
    <name evidence="3" type="ORF">DIT71_14270</name>
</gene>
<dbReference type="OrthoDB" id="9806388at2"/>
<keyword evidence="4" id="KW-1185">Reference proteome</keyword>
<feature type="domain" description="Peptidase M24" evidence="1">
    <location>
        <begin position="172"/>
        <end position="378"/>
    </location>
</feature>
<dbReference type="Proteomes" id="UP000253987">
    <property type="component" value="Unassembled WGS sequence"/>
</dbReference>
<dbReference type="GO" id="GO:0004177">
    <property type="term" value="F:aminopeptidase activity"/>
    <property type="evidence" value="ECO:0007669"/>
    <property type="project" value="UniProtKB-KW"/>
</dbReference>
<protein>
    <submittedName>
        <fullName evidence="3">Aminopeptidase P family protein</fullName>
    </submittedName>
</protein>
<dbReference type="RefSeq" id="WP_114613890.1">
    <property type="nucleotide sequence ID" value="NZ_QFWX01000006.1"/>
</dbReference>
<evidence type="ECO:0000259" key="1">
    <source>
        <dbReference type="Pfam" id="PF00557"/>
    </source>
</evidence>
<dbReference type="Pfam" id="PF00557">
    <property type="entry name" value="Peptidase_M24"/>
    <property type="match status" value="1"/>
</dbReference>
<dbReference type="InterPro" id="IPR000587">
    <property type="entry name" value="Creatinase_N"/>
</dbReference>
<proteinExistence type="predicted"/>
<dbReference type="InterPro" id="IPR029149">
    <property type="entry name" value="Creatin/AminoP/Spt16_N"/>
</dbReference>
<keyword evidence="3" id="KW-0378">Hydrolase</keyword>
<dbReference type="EMBL" id="QFWX01000006">
    <property type="protein sequence ID" value="PXX89677.1"/>
    <property type="molecule type" value="Genomic_DNA"/>
</dbReference>